<proteinExistence type="predicted"/>
<dbReference type="EMBL" id="AVQD01000003">
    <property type="protein sequence ID" value="KOA42955.1"/>
    <property type="molecule type" value="Genomic_DNA"/>
</dbReference>
<gene>
    <name evidence="1" type="ORF">BBM1128_01960</name>
</gene>
<name>A0A0L7B625_BIFBR</name>
<evidence type="ECO:0000313" key="1">
    <source>
        <dbReference type="EMBL" id="KOA42955.1"/>
    </source>
</evidence>
<protein>
    <submittedName>
        <fullName evidence="1">Uncharacterized protein</fullName>
    </submittedName>
</protein>
<evidence type="ECO:0000313" key="2">
    <source>
        <dbReference type="Proteomes" id="UP000037193"/>
    </source>
</evidence>
<dbReference type="RefSeq" id="WP_052789115.1">
    <property type="nucleotide sequence ID" value="NZ_AVQD01000003.1"/>
</dbReference>
<reference evidence="1 2" key="1">
    <citation type="journal article" date="2015" name="Int J Genomics">
        <title>Comparative Genomics Revealed Genetic Diversity and Species/Strain-Level Differences in Carbohydrate Metabolism of Three Probiotic Bifidobacterial Species.</title>
        <authorList>
            <person name="Odamaki T."/>
            <person name="Horigome A."/>
            <person name="Sugahara H."/>
            <person name="Hashikura N."/>
            <person name="Minami J."/>
            <person name="Xiao J.Z."/>
            <person name="Abe F."/>
        </authorList>
    </citation>
    <scope>NUCLEOTIDE SEQUENCE [LARGE SCALE GENOMIC DNA]</scope>
    <source>
        <strain evidence="1 2">MCC 1128</strain>
    </source>
</reference>
<dbReference type="Proteomes" id="UP000037193">
    <property type="component" value="Unassembled WGS sequence"/>
</dbReference>
<dbReference type="AlphaFoldDB" id="A0A0L7B625"/>
<sequence>MSELRDKATRLLLKSAWEMADDNEYDLSAVFDGQHGFIDDLRRRAMDTLEGVACMPSTPPDNDEMERLTADSGFTLDVLDKKAREVYDCAYSTTYQRYQTAIAMLIDDLLGVL</sequence>
<dbReference type="PATRIC" id="fig|1365965.3.peg.394"/>
<accession>A0A0L7B625</accession>
<organism evidence="1 2">
    <name type="scientific">Bifidobacterium breve MCC 1128</name>
    <dbReference type="NCBI Taxonomy" id="1365965"/>
    <lineage>
        <taxon>Bacteria</taxon>
        <taxon>Bacillati</taxon>
        <taxon>Actinomycetota</taxon>
        <taxon>Actinomycetes</taxon>
        <taxon>Bifidobacteriales</taxon>
        <taxon>Bifidobacteriaceae</taxon>
        <taxon>Bifidobacterium</taxon>
    </lineage>
</organism>
<comment type="caution">
    <text evidence="1">The sequence shown here is derived from an EMBL/GenBank/DDBJ whole genome shotgun (WGS) entry which is preliminary data.</text>
</comment>